<feature type="compositionally biased region" description="Polar residues" evidence="1">
    <location>
        <begin position="130"/>
        <end position="140"/>
    </location>
</feature>
<comment type="caution">
    <text evidence="2">The sequence shown here is derived from an EMBL/GenBank/DDBJ whole genome shotgun (WGS) entry which is preliminary data.</text>
</comment>
<dbReference type="AlphaFoldDB" id="A0A4Q4QGE5"/>
<sequence>MCWFTLTPAKGGKQHRPSTDSSCAEELVRVHRSPASPRFSDVRVKVPNITLEVDEKDIRICTHCTCIQFTAIITTTTLVCPTLQKFAFEAQADNALFQPLVLRHQPASHLAARQLLALVLVNPPTIPKSLSRQQVQQQSEKAPAPLSAASNKSEREVPYAELPVTKSWVNKPRGIGIA</sequence>
<evidence type="ECO:0000256" key="1">
    <source>
        <dbReference type="SAM" id="MobiDB-lite"/>
    </source>
</evidence>
<reference evidence="3" key="1">
    <citation type="journal article" date="2019" name="bioRxiv">
        <title>Genomics, evolutionary history and diagnostics of the Alternaria alternata species group including apple and Asian pear pathotypes.</title>
        <authorList>
            <person name="Armitage A.D."/>
            <person name="Cockerton H.M."/>
            <person name="Sreenivasaprasad S."/>
            <person name="Woodhall J.W."/>
            <person name="Lane C.R."/>
            <person name="Harrison R.J."/>
            <person name="Clarkson J.P."/>
        </authorList>
    </citation>
    <scope>NUCLEOTIDE SEQUENCE [LARGE SCALE GENOMIC DNA]</scope>
    <source>
        <strain evidence="3">RGR 97.0016</strain>
    </source>
</reference>
<evidence type="ECO:0000313" key="2">
    <source>
        <dbReference type="EMBL" id="RYO40781.1"/>
    </source>
</evidence>
<dbReference type="OrthoDB" id="3797508at2759"/>
<proteinExistence type="predicted"/>
<name>A0A4Q4QGE5_9PLEO</name>
<accession>A0A4Q4QGE5</accession>
<evidence type="ECO:0000313" key="3">
    <source>
        <dbReference type="Proteomes" id="UP000293823"/>
    </source>
</evidence>
<gene>
    <name evidence="2" type="ORF">AA0113_g11037</name>
</gene>
<keyword evidence="3" id="KW-1185">Reference proteome</keyword>
<dbReference type="EMBL" id="PEJP01000062">
    <property type="protein sequence ID" value="RYO40781.1"/>
    <property type="molecule type" value="Genomic_DNA"/>
</dbReference>
<organism evidence="2 3">
    <name type="scientific">Alternaria arborescens</name>
    <dbReference type="NCBI Taxonomy" id="156630"/>
    <lineage>
        <taxon>Eukaryota</taxon>
        <taxon>Fungi</taxon>
        <taxon>Dikarya</taxon>
        <taxon>Ascomycota</taxon>
        <taxon>Pezizomycotina</taxon>
        <taxon>Dothideomycetes</taxon>
        <taxon>Pleosporomycetidae</taxon>
        <taxon>Pleosporales</taxon>
        <taxon>Pleosporineae</taxon>
        <taxon>Pleosporaceae</taxon>
        <taxon>Alternaria</taxon>
        <taxon>Alternaria sect. Alternaria</taxon>
    </lineage>
</organism>
<feature type="region of interest" description="Disordered" evidence="1">
    <location>
        <begin position="130"/>
        <end position="158"/>
    </location>
</feature>
<protein>
    <submittedName>
        <fullName evidence="2">Uncharacterized protein</fullName>
    </submittedName>
</protein>
<dbReference type="Proteomes" id="UP000293823">
    <property type="component" value="Unassembled WGS sequence"/>
</dbReference>